<evidence type="ECO:0000259" key="14">
    <source>
        <dbReference type="PROSITE" id="PS50878"/>
    </source>
</evidence>
<dbReference type="PANTHER" id="PTHR14226">
    <property type="entry name" value="NEUROPATHY TARGET ESTERASE/SWISS CHEESE D.MELANOGASTER"/>
    <property type="match status" value="1"/>
</dbReference>
<dbReference type="GO" id="GO:0005789">
    <property type="term" value="C:endoplasmic reticulum membrane"/>
    <property type="evidence" value="ECO:0007669"/>
    <property type="project" value="UniProtKB-SubCell"/>
</dbReference>
<dbReference type="GO" id="GO:0004622">
    <property type="term" value="F:phosphatidylcholine lysophospholipase activity"/>
    <property type="evidence" value="ECO:0007669"/>
    <property type="project" value="UniProtKB-EC"/>
</dbReference>
<dbReference type="PROSITE" id="PS50042">
    <property type="entry name" value="CNMP_BINDING_3"/>
    <property type="match status" value="2"/>
</dbReference>
<dbReference type="AlphaFoldDB" id="A0AAV4EJA4"/>
<feature type="short sequence motif" description="DGA/G" evidence="12">
    <location>
        <begin position="616"/>
        <end position="618"/>
    </location>
</feature>
<keyword evidence="9" id="KW-1133">Transmembrane helix</keyword>
<dbReference type="EC" id="3.1.1.5" evidence="3"/>
<evidence type="ECO:0000256" key="2">
    <source>
        <dbReference type="ARBA" id="ARBA00006636"/>
    </source>
</evidence>
<feature type="domain" description="Cyclic nucleotide-binding" evidence="13">
    <location>
        <begin position="104"/>
        <end position="205"/>
    </location>
</feature>
<reference evidence="16 17" key="1">
    <citation type="journal article" date="2021" name="Elife">
        <title>Chloroplast acquisition without the gene transfer in kleptoplastic sea slugs, Plakobranchus ocellatus.</title>
        <authorList>
            <person name="Maeda T."/>
            <person name="Takahashi S."/>
            <person name="Yoshida T."/>
            <person name="Shimamura S."/>
            <person name="Takaki Y."/>
            <person name="Nagai Y."/>
            <person name="Toyoda A."/>
            <person name="Suzuki Y."/>
            <person name="Arimoto A."/>
            <person name="Ishii H."/>
            <person name="Satoh N."/>
            <person name="Nishiyama T."/>
            <person name="Hasebe M."/>
            <person name="Maruyama T."/>
            <person name="Minagawa J."/>
            <person name="Obokata J."/>
            <person name="Shigenobu S."/>
        </authorList>
    </citation>
    <scope>NUCLEOTIDE SEQUENCE [LARGE SCALE GENOMIC DNA]</scope>
</reference>
<feature type="domain" description="PNPLA" evidence="15">
    <location>
        <begin position="463"/>
        <end position="629"/>
    </location>
</feature>
<evidence type="ECO:0000256" key="8">
    <source>
        <dbReference type="ARBA" id="ARBA00022963"/>
    </source>
</evidence>
<evidence type="ECO:0000256" key="11">
    <source>
        <dbReference type="ARBA" id="ARBA00023136"/>
    </source>
</evidence>
<dbReference type="PANTHER" id="PTHR14226:SF29">
    <property type="entry name" value="NEUROPATHY TARGET ESTERASE SWS"/>
    <property type="match status" value="1"/>
</dbReference>
<evidence type="ECO:0000256" key="5">
    <source>
        <dbReference type="ARBA" id="ARBA00022692"/>
    </source>
</evidence>
<dbReference type="SUPFAM" id="SSF51206">
    <property type="entry name" value="cAMP-binding domain-like"/>
    <property type="match status" value="2"/>
</dbReference>
<feature type="active site" description="Proton acceptor" evidence="12">
    <location>
        <position position="616"/>
    </location>
</feature>
<dbReference type="Gene3D" id="3.40.1090.10">
    <property type="entry name" value="Cytosolic phospholipase A2 catalytic domain"/>
    <property type="match status" value="2"/>
</dbReference>
<evidence type="ECO:0000256" key="9">
    <source>
        <dbReference type="ARBA" id="ARBA00022989"/>
    </source>
</evidence>
<dbReference type="CDD" id="cd00038">
    <property type="entry name" value="CAP_ED"/>
    <property type="match status" value="2"/>
</dbReference>
<dbReference type="InterPro" id="IPR001423">
    <property type="entry name" value="LysoPLipase_patatin_CS"/>
</dbReference>
<dbReference type="FunFam" id="3.40.1090.10:FF:000001">
    <property type="entry name" value="neuropathy target esterase isoform X2"/>
    <property type="match status" value="1"/>
</dbReference>
<dbReference type="SUPFAM" id="SSF52151">
    <property type="entry name" value="FabD/lysophospholipase-like"/>
    <property type="match status" value="1"/>
</dbReference>
<dbReference type="Gene3D" id="2.60.120.10">
    <property type="entry name" value="Jelly Rolls"/>
    <property type="match status" value="2"/>
</dbReference>
<dbReference type="CDD" id="cd01650">
    <property type="entry name" value="RT_nLTR_like"/>
    <property type="match status" value="1"/>
</dbReference>
<keyword evidence="4" id="KW-0597">Phosphoprotein</keyword>
<dbReference type="InterPro" id="IPR014710">
    <property type="entry name" value="RmlC-like_jellyroll"/>
</dbReference>
<dbReference type="Pfam" id="PF24179">
    <property type="entry name" value="NTE_Ploop"/>
    <property type="match status" value="1"/>
</dbReference>
<dbReference type="GO" id="GO:0016042">
    <property type="term" value="P:lipid catabolic process"/>
    <property type="evidence" value="ECO:0007669"/>
    <property type="project" value="UniProtKB-UniRule"/>
</dbReference>
<dbReference type="SUPFAM" id="SSF56672">
    <property type="entry name" value="DNA/RNA polymerases"/>
    <property type="match status" value="1"/>
</dbReference>
<feature type="short sequence motif" description="GXSXG" evidence="12">
    <location>
        <begin position="494"/>
        <end position="498"/>
    </location>
</feature>
<dbReference type="Pfam" id="PF01734">
    <property type="entry name" value="Patatin"/>
    <property type="match status" value="1"/>
</dbReference>
<gene>
    <name evidence="16" type="ORF">ElyMa_003541000</name>
</gene>
<dbReference type="GO" id="GO:0046470">
    <property type="term" value="P:phosphatidylcholine metabolic process"/>
    <property type="evidence" value="ECO:0007669"/>
    <property type="project" value="InterPro"/>
</dbReference>
<accession>A0AAV4EJA4</accession>
<dbReference type="InterPro" id="IPR016035">
    <property type="entry name" value="Acyl_Trfase/lysoPLipase"/>
</dbReference>
<comment type="similarity">
    <text evidence="2">Belongs to the NTE family.</text>
</comment>
<organism evidence="16 17">
    <name type="scientific">Elysia marginata</name>
    <dbReference type="NCBI Taxonomy" id="1093978"/>
    <lineage>
        <taxon>Eukaryota</taxon>
        <taxon>Metazoa</taxon>
        <taxon>Spiralia</taxon>
        <taxon>Lophotrochozoa</taxon>
        <taxon>Mollusca</taxon>
        <taxon>Gastropoda</taxon>
        <taxon>Heterobranchia</taxon>
        <taxon>Euthyneura</taxon>
        <taxon>Panpulmonata</taxon>
        <taxon>Sacoglossa</taxon>
        <taxon>Placobranchoidea</taxon>
        <taxon>Plakobranchidae</taxon>
        <taxon>Elysia</taxon>
    </lineage>
</organism>
<evidence type="ECO:0000256" key="6">
    <source>
        <dbReference type="ARBA" id="ARBA00022801"/>
    </source>
</evidence>
<dbReference type="PROSITE" id="PS51635">
    <property type="entry name" value="PNPLA"/>
    <property type="match status" value="1"/>
</dbReference>
<comment type="subcellular location">
    <subcellularLocation>
        <location evidence="1">Endoplasmic reticulum membrane</location>
        <topology evidence="1">Single-pass membrane protein</topology>
    </subcellularLocation>
</comment>
<evidence type="ECO:0000256" key="12">
    <source>
        <dbReference type="PROSITE-ProRule" id="PRU01161"/>
    </source>
</evidence>
<evidence type="ECO:0000256" key="3">
    <source>
        <dbReference type="ARBA" id="ARBA00013274"/>
    </source>
</evidence>
<dbReference type="InterPro" id="IPR018490">
    <property type="entry name" value="cNMP-bd_dom_sf"/>
</dbReference>
<keyword evidence="11" id="KW-0472">Membrane</keyword>
<evidence type="ECO:0000256" key="1">
    <source>
        <dbReference type="ARBA" id="ARBA00004389"/>
    </source>
</evidence>
<dbReference type="SMART" id="SM00100">
    <property type="entry name" value="cNMP"/>
    <property type="match status" value="1"/>
</dbReference>
<dbReference type="Pfam" id="PF00078">
    <property type="entry name" value="RVT_1"/>
    <property type="match status" value="1"/>
</dbReference>
<dbReference type="CDD" id="cd07225">
    <property type="entry name" value="Pat_PNPLA6_PNPLA7"/>
    <property type="match status" value="1"/>
</dbReference>
<dbReference type="InterPro" id="IPR050301">
    <property type="entry name" value="NTE"/>
</dbReference>
<proteinExistence type="inferred from homology"/>
<dbReference type="InterPro" id="IPR000477">
    <property type="entry name" value="RT_dom"/>
</dbReference>
<keyword evidence="10 12" id="KW-0443">Lipid metabolism</keyword>
<dbReference type="FunFam" id="2.60.120.10:FF:000010">
    <property type="entry name" value="neuropathy target esterase isoform X1"/>
    <property type="match status" value="1"/>
</dbReference>
<keyword evidence="7" id="KW-0256">Endoplasmic reticulum</keyword>
<keyword evidence="5" id="KW-0812">Transmembrane</keyword>
<evidence type="ECO:0000313" key="17">
    <source>
        <dbReference type="Proteomes" id="UP000762676"/>
    </source>
</evidence>
<evidence type="ECO:0000256" key="4">
    <source>
        <dbReference type="ARBA" id="ARBA00022553"/>
    </source>
</evidence>
<dbReference type="EMBL" id="BMAT01007247">
    <property type="protein sequence ID" value="GFR60805.1"/>
    <property type="molecule type" value="Genomic_DNA"/>
</dbReference>
<comment type="caution">
    <text evidence="16">The sequence shown here is derived from an EMBL/GenBank/DDBJ whole genome shotgun (WGS) entry which is preliminary data.</text>
</comment>
<evidence type="ECO:0000256" key="7">
    <source>
        <dbReference type="ARBA" id="ARBA00022824"/>
    </source>
</evidence>
<evidence type="ECO:0000259" key="13">
    <source>
        <dbReference type="PROSITE" id="PS50042"/>
    </source>
</evidence>
<name>A0AAV4EJA4_9GAST</name>
<dbReference type="PROSITE" id="PS01237">
    <property type="entry name" value="UPF0028"/>
    <property type="match status" value="1"/>
</dbReference>
<dbReference type="InterPro" id="IPR056556">
    <property type="entry name" value="NTE1_P-loop_dom"/>
</dbReference>
<dbReference type="InterPro" id="IPR043502">
    <property type="entry name" value="DNA/RNA_pol_sf"/>
</dbReference>
<sequence>MQVSRCFMLLRSHTQLIDACGQCIAHDTSLFFLVKGTVSVVQNVVGESSKEALMYHVEPGEIIDVLAVLTGEPSFFTMRSKTDAIMVVISKLDFYQIMRSEPFIVLNVAHQTVKRMSNFVRQIDFALDWQMLEAGKALFRQGDTSDSIFIVLTGRLRSVITSAGGKKELVNEFGRGELVGIVEVLTQTERATTVLAIRDTEVTKIPSELLALIKLRYPQVVARLIHLLGTRILGSLQQRNNINLQASVSMDNDMKMERSTVANLATIAIVPVTEDVPLTNFALELQHALLAIGPTVRLTPDIVRARLGTAALDGVNEFRLFNWLSQQEDIHRMVLYQCDHQLSKWSKHCLRQADCILIVALADKEPTIGPIEKELENIAVRAQKELVLLHREDAETPRNTAEWLNVRGWLSSHHHLRCPKRVLKVRSRAKTLELYEKLFDNPPNRMADFSRLARFLTGTSIGLVLGGGGARGLAHVGMIKAMTEEGIPIDMVGGTSMGAFIGALWAEERQYVPFTRRAREWAMGMTSLWKKIWDLTYPMTSMFTGWAFNESIETVFRDRQIEDLWIPYFCITTNISNSSMRVHSLGSIWRYVRASMSLSGYLPPLCDPADGHLLLDGGYVNNLPADVMHHLGANFVFAVDVGSQDEKDHTNYGDSLSGWWLLWKRWNPWAEPVKVPDMTEIQSRLAYVSCVRQLELVKNSDYCEYIRPPIDRYATLQFGAYDEIMETGYHHGKTLFSTWQKGGLADKLFVEYQASSSTSQGSGPAKGSMETKNQLRFGFVANKGTTNATFTMMMLMERCIETQKDLYLCFIDYSKAFDKVRHEELFHILDSLDIDGKDLRILKTLYWKQTATVRVGPEHSEETPITRGVRQGCILSPDLFNLYSEMILRELDNIQGIGLGGHNINNIRYADDTVLIAQSEQSLQKMLDIVVKESEIKGLSLNIAKTESMTISKKPQAPSCKIRSNGTQVKQVNQFKYLRYMLISDGKCETEIRKRIITSKTTFKKLSPLMTNRNIHMDTKIRILKAYVGLFLNMAANAGQ</sequence>
<feature type="active site" description="Nucleophile" evidence="12">
    <location>
        <position position="496"/>
    </location>
</feature>
<dbReference type="InterPro" id="IPR000595">
    <property type="entry name" value="cNMP-bd_dom"/>
</dbReference>
<feature type="short sequence motif" description="GXGXXG" evidence="12">
    <location>
        <begin position="467"/>
        <end position="472"/>
    </location>
</feature>
<feature type="domain" description="Reverse transcriptase" evidence="14">
    <location>
        <begin position="718"/>
        <end position="982"/>
    </location>
</feature>
<dbReference type="Proteomes" id="UP000762676">
    <property type="component" value="Unassembled WGS sequence"/>
</dbReference>
<evidence type="ECO:0000259" key="15">
    <source>
        <dbReference type="PROSITE" id="PS51635"/>
    </source>
</evidence>
<evidence type="ECO:0000256" key="10">
    <source>
        <dbReference type="ARBA" id="ARBA00023098"/>
    </source>
</evidence>
<feature type="domain" description="Cyclic nucleotide-binding" evidence="13">
    <location>
        <begin position="28"/>
        <end position="98"/>
    </location>
</feature>
<dbReference type="Pfam" id="PF00027">
    <property type="entry name" value="cNMP_binding"/>
    <property type="match status" value="2"/>
</dbReference>
<evidence type="ECO:0000313" key="16">
    <source>
        <dbReference type="EMBL" id="GFR60805.1"/>
    </source>
</evidence>
<keyword evidence="8 12" id="KW-0442">Lipid degradation</keyword>
<keyword evidence="17" id="KW-1185">Reference proteome</keyword>
<keyword evidence="6 12" id="KW-0378">Hydrolase</keyword>
<dbReference type="InterPro" id="IPR002641">
    <property type="entry name" value="PNPLA_dom"/>
</dbReference>
<dbReference type="PROSITE" id="PS50878">
    <property type="entry name" value="RT_POL"/>
    <property type="match status" value="1"/>
</dbReference>
<protein>
    <recommendedName>
        <fullName evidence="3">lysophospholipase</fullName>
        <ecNumber evidence="3">3.1.1.5</ecNumber>
    </recommendedName>
</protein>